<feature type="repeat" description="TPR" evidence="1">
    <location>
        <begin position="42"/>
        <end position="75"/>
    </location>
</feature>
<evidence type="ECO:0000313" key="4">
    <source>
        <dbReference type="Proteomes" id="UP000253975"/>
    </source>
</evidence>
<dbReference type="InterPro" id="IPR011990">
    <property type="entry name" value="TPR-like_helical_dom_sf"/>
</dbReference>
<dbReference type="Pfam" id="PF13432">
    <property type="entry name" value="TPR_16"/>
    <property type="match status" value="1"/>
</dbReference>
<keyword evidence="2" id="KW-0472">Membrane</keyword>
<dbReference type="PANTHER" id="PTHR12558">
    <property type="entry name" value="CELL DIVISION CYCLE 16,23,27"/>
    <property type="match status" value="1"/>
</dbReference>
<dbReference type="SUPFAM" id="SSF48452">
    <property type="entry name" value="TPR-like"/>
    <property type="match status" value="1"/>
</dbReference>
<evidence type="ECO:0000313" key="3">
    <source>
        <dbReference type="EMBL" id="RDB60716.1"/>
    </source>
</evidence>
<dbReference type="EMBL" id="PPTO01000002">
    <property type="protein sequence ID" value="RDB60716.1"/>
    <property type="molecule type" value="Genomic_DNA"/>
</dbReference>
<keyword evidence="2" id="KW-1133">Transmembrane helix</keyword>
<dbReference type="SMART" id="SM00028">
    <property type="entry name" value="TPR"/>
    <property type="match status" value="5"/>
</dbReference>
<feature type="repeat" description="TPR" evidence="1">
    <location>
        <begin position="187"/>
        <end position="220"/>
    </location>
</feature>
<dbReference type="PANTHER" id="PTHR12558:SF13">
    <property type="entry name" value="CELL DIVISION CYCLE PROTEIN 27 HOMOLOG"/>
    <property type="match status" value="1"/>
</dbReference>
<evidence type="ECO:0000256" key="2">
    <source>
        <dbReference type="SAM" id="Phobius"/>
    </source>
</evidence>
<keyword evidence="2" id="KW-0812">Transmembrane</keyword>
<proteinExistence type="predicted"/>
<comment type="caution">
    <text evidence="3">The sequence shown here is derived from an EMBL/GenBank/DDBJ whole genome shotgun (WGS) entry which is preliminary data.</text>
</comment>
<dbReference type="AlphaFoldDB" id="A0A369LR36"/>
<reference evidence="3 4" key="1">
    <citation type="journal article" date="2018" name="Elife">
        <title>Discovery and characterization of a prevalent human gut bacterial enzyme sufficient for the inactivation of a family of plant toxins.</title>
        <authorList>
            <person name="Koppel N."/>
            <person name="Bisanz J.E."/>
            <person name="Pandelia M.E."/>
            <person name="Turnbaugh P.J."/>
            <person name="Balskus E.P."/>
        </authorList>
    </citation>
    <scope>NUCLEOTIDE SEQUENCE [LARGE SCALE GENOMIC DNA]</scope>
    <source>
        <strain evidence="3 4">OB21 GAM31</strain>
    </source>
</reference>
<gene>
    <name evidence="3" type="ORF">C1881_02240</name>
</gene>
<dbReference type="Proteomes" id="UP000253975">
    <property type="component" value="Unassembled WGS sequence"/>
</dbReference>
<dbReference type="InterPro" id="IPR019734">
    <property type="entry name" value="TPR_rpt"/>
</dbReference>
<protein>
    <submittedName>
        <fullName evidence="3">Uncharacterized protein</fullName>
    </submittedName>
</protein>
<organism evidence="3 4">
    <name type="scientific">Slackia isoflavoniconvertens</name>
    <dbReference type="NCBI Taxonomy" id="572010"/>
    <lineage>
        <taxon>Bacteria</taxon>
        <taxon>Bacillati</taxon>
        <taxon>Actinomycetota</taxon>
        <taxon>Coriobacteriia</taxon>
        <taxon>Eggerthellales</taxon>
        <taxon>Eggerthellaceae</taxon>
        <taxon>Slackia</taxon>
    </lineage>
</organism>
<accession>A0A369LR36</accession>
<dbReference type="RefSeq" id="WP_114614900.1">
    <property type="nucleotide sequence ID" value="NZ_DAWAQT010000011.1"/>
</dbReference>
<dbReference type="PROSITE" id="PS50005">
    <property type="entry name" value="TPR"/>
    <property type="match status" value="3"/>
</dbReference>
<feature type="transmembrane region" description="Helical" evidence="2">
    <location>
        <begin position="337"/>
        <end position="360"/>
    </location>
</feature>
<sequence length="462" mass="49655">MDNQYVAQAQAAYQARDFQAASQAYVQLLQDPSVPKGPGDLGYLYHQLGNCLLQLKDFDSAIESYTQATADSAYDAVGAVNCNLGKAYVFKHDYENAVSHFEIATSDAKYDTPYKAYLGMGNALLKLGKNAEAGVAFREAALDSRNPDPSKALLNLGVCFMALNRPADAVASYESALQFDMDAATRNKMYANLGQAYVALGQMQKAMSAFESALADKTYFLSESASVDYAQAAKCMATGTIAMPAIGQQAAPAPAAASNDGNDMSGLDVPADGVPTQDDAYPVEAYADPQYYPAEAYGYEPVDNYNSGDERFFNASDEELERYSKGIARQDRKRRNVGLKILVAFFVLLLLAAGAGVFLYTQGYGYPTQESVVKGLFADTENASSYFVSSMSSDKVDDAMRGVVSDSDVAIDGMDKSMSNSTVYVTASTPEGGEVSYTVSMVRDMLGWKVSGVQMTFASQQS</sequence>
<dbReference type="Gene3D" id="1.25.40.10">
    <property type="entry name" value="Tetratricopeptide repeat domain"/>
    <property type="match status" value="2"/>
</dbReference>
<dbReference type="Pfam" id="PF13181">
    <property type="entry name" value="TPR_8"/>
    <property type="match status" value="2"/>
</dbReference>
<name>A0A369LR36_9ACTN</name>
<evidence type="ECO:0000256" key="1">
    <source>
        <dbReference type="PROSITE-ProRule" id="PRU00339"/>
    </source>
</evidence>
<feature type="repeat" description="TPR" evidence="1">
    <location>
        <begin position="150"/>
        <end position="183"/>
    </location>
</feature>
<keyword evidence="1" id="KW-0802">TPR repeat</keyword>